<evidence type="ECO:0000313" key="2">
    <source>
        <dbReference type="EMBL" id="ELY51595.1"/>
    </source>
</evidence>
<dbReference type="PANTHER" id="PTHR11941:SF54">
    <property type="entry name" value="ENOYL-COA HYDRATASE, MITOCHONDRIAL"/>
    <property type="match status" value="1"/>
</dbReference>
<dbReference type="Gene3D" id="3.90.226.10">
    <property type="entry name" value="2-enoyl-CoA Hydratase, Chain A, domain 1"/>
    <property type="match status" value="1"/>
</dbReference>
<dbReference type="InterPro" id="IPR001753">
    <property type="entry name" value="Enoyl-CoA_hydra/iso"/>
</dbReference>
<dbReference type="EMBL" id="AOIA01000162">
    <property type="protein sequence ID" value="ELY51595.1"/>
    <property type="molecule type" value="Genomic_DNA"/>
</dbReference>
<dbReference type="GO" id="GO:0016829">
    <property type="term" value="F:lyase activity"/>
    <property type="evidence" value="ECO:0007669"/>
    <property type="project" value="UniProtKB-KW"/>
</dbReference>
<dbReference type="GO" id="GO:0016853">
    <property type="term" value="F:isomerase activity"/>
    <property type="evidence" value="ECO:0007669"/>
    <property type="project" value="UniProtKB-KW"/>
</dbReference>
<dbReference type="CDD" id="cd06558">
    <property type="entry name" value="crotonase-like"/>
    <property type="match status" value="1"/>
</dbReference>
<dbReference type="SUPFAM" id="SSF52096">
    <property type="entry name" value="ClpP/crotonase"/>
    <property type="match status" value="1"/>
</dbReference>
<proteinExistence type="predicted"/>
<dbReference type="AlphaFoldDB" id="L9WQ28"/>
<dbReference type="PANTHER" id="PTHR11941">
    <property type="entry name" value="ENOYL-COA HYDRATASE-RELATED"/>
    <property type="match status" value="1"/>
</dbReference>
<dbReference type="Gene3D" id="1.10.12.10">
    <property type="entry name" value="Lyase 2-enoyl-coa Hydratase, Chain A, domain 2"/>
    <property type="match status" value="1"/>
</dbReference>
<dbReference type="Proteomes" id="UP000011531">
    <property type="component" value="Unassembled WGS sequence"/>
</dbReference>
<keyword evidence="1" id="KW-0456">Lyase</keyword>
<reference evidence="2 3" key="1">
    <citation type="journal article" date="2014" name="PLoS Genet.">
        <title>Phylogenetically driven sequencing of extremely halophilic archaea reveals strategies for static and dynamic osmo-response.</title>
        <authorList>
            <person name="Becker E.A."/>
            <person name="Seitzer P.M."/>
            <person name="Tritt A."/>
            <person name="Larsen D."/>
            <person name="Krusor M."/>
            <person name="Yao A.I."/>
            <person name="Wu D."/>
            <person name="Madern D."/>
            <person name="Eisen J.A."/>
            <person name="Darling A.E."/>
            <person name="Facciotti M.T."/>
        </authorList>
    </citation>
    <scope>NUCLEOTIDE SEQUENCE [LARGE SCALE GENOMIC DNA]</scope>
    <source>
        <strain evidence="2 3">DSM 18795</strain>
    </source>
</reference>
<dbReference type="PATRIC" id="fig|1227498.3.peg.4155"/>
<comment type="caution">
    <text evidence="2">The sequence shown here is derived from an EMBL/GenBank/DDBJ whole genome shotgun (WGS) entry which is preliminary data.</text>
</comment>
<dbReference type="STRING" id="1227498.C492_20990"/>
<dbReference type="InterPro" id="IPR014748">
    <property type="entry name" value="Enoyl-CoA_hydra_C"/>
</dbReference>
<sequence>MALAANRSGMESVGTGLARIDRNDRRADVYLARPEKRNAMSVELIRDLTAAFERVDADEDVRAVTLLGEGPVLSAGMDLEMMRDRVEPDSDVDRDVFPTLLETVETTRQPTVVGIKRAAPAGAFELTLPCDFRILGRDAKYGLLEVTLGTFPHGGGTQRLPRLVGLSKAKEIVLTGEYVDPEAAERMGLVHEVCADEAVDERAKAFADRLCENAPLALENGKRALNAALETPLDRGLEFERTLARELDDTDDYREGFDARLADREPQFRGE</sequence>
<accession>L9WQ28</accession>
<protein>
    <submittedName>
        <fullName evidence="2">Enoyl-CoA hydratase/isomerase</fullName>
    </submittedName>
</protein>
<organism evidence="2 3">
    <name type="scientific">Natronococcus jeotgali DSM 18795</name>
    <dbReference type="NCBI Taxonomy" id="1227498"/>
    <lineage>
        <taxon>Archaea</taxon>
        <taxon>Methanobacteriati</taxon>
        <taxon>Methanobacteriota</taxon>
        <taxon>Stenosarchaea group</taxon>
        <taxon>Halobacteria</taxon>
        <taxon>Halobacteriales</taxon>
        <taxon>Natrialbaceae</taxon>
        <taxon>Natronococcus</taxon>
    </lineage>
</organism>
<dbReference type="InterPro" id="IPR029045">
    <property type="entry name" value="ClpP/crotonase-like_dom_sf"/>
</dbReference>
<name>L9WQ28_9EURY</name>
<evidence type="ECO:0000256" key="1">
    <source>
        <dbReference type="ARBA" id="ARBA00023239"/>
    </source>
</evidence>
<evidence type="ECO:0000313" key="3">
    <source>
        <dbReference type="Proteomes" id="UP000011531"/>
    </source>
</evidence>
<keyword evidence="3" id="KW-1185">Reference proteome</keyword>
<gene>
    <name evidence="2" type="ORF">C492_20990</name>
</gene>
<dbReference type="GO" id="GO:0006635">
    <property type="term" value="P:fatty acid beta-oxidation"/>
    <property type="evidence" value="ECO:0007669"/>
    <property type="project" value="TreeGrafter"/>
</dbReference>
<dbReference type="Pfam" id="PF00378">
    <property type="entry name" value="ECH_1"/>
    <property type="match status" value="1"/>
</dbReference>
<keyword evidence="2" id="KW-0413">Isomerase</keyword>